<accession>A0AAW0PXK3</accession>
<evidence type="ECO:0000313" key="2">
    <source>
        <dbReference type="EMBL" id="KAK7939868.1"/>
    </source>
</evidence>
<reference evidence="3" key="1">
    <citation type="submission" date="2024-04" db="EMBL/GenBank/DDBJ databases">
        <title>Salinicola lusitanus LLJ914,a marine bacterium isolated from the Okinawa Trough.</title>
        <authorList>
            <person name="Li J."/>
        </authorList>
    </citation>
    <scope>NUCLEOTIDE SEQUENCE [LARGE SCALE GENOMIC DNA]</scope>
</reference>
<protein>
    <submittedName>
        <fullName evidence="2">Uncharacterized protein</fullName>
    </submittedName>
</protein>
<organism evidence="2 3">
    <name type="scientific">Mugilogobius chulae</name>
    <name type="common">yellowstripe goby</name>
    <dbReference type="NCBI Taxonomy" id="88201"/>
    <lineage>
        <taxon>Eukaryota</taxon>
        <taxon>Metazoa</taxon>
        <taxon>Chordata</taxon>
        <taxon>Craniata</taxon>
        <taxon>Vertebrata</taxon>
        <taxon>Euteleostomi</taxon>
        <taxon>Actinopterygii</taxon>
        <taxon>Neopterygii</taxon>
        <taxon>Teleostei</taxon>
        <taxon>Neoteleostei</taxon>
        <taxon>Acanthomorphata</taxon>
        <taxon>Gobiaria</taxon>
        <taxon>Gobiiformes</taxon>
        <taxon>Gobioidei</taxon>
        <taxon>Gobiidae</taxon>
        <taxon>Gobionellinae</taxon>
        <taxon>Mugilogobius</taxon>
    </lineage>
</organism>
<feature type="region of interest" description="Disordered" evidence="1">
    <location>
        <begin position="92"/>
        <end position="116"/>
    </location>
</feature>
<evidence type="ECO:0000313" key="3">
    <source>
        <dbReference type="Proteomes" id="UP001460270"/>
    </source>
</evidence>
<evidence type="ECO:0000256" key="1">
    <source>
        <dbReference type="SAM" id="MobiDB-lite"/>
    </source>
</evidence>
<comment type="caution">
    <text evidence="2">The sequence shown here is derived from an EMBL/GenBank/DDBJ whole genome shotgun (WGS) entry which is preliminary data.</text>
</comment>
<sequence>MSQGQQVCGCSQISIASLLCCFVVHKRCHEFVTFSCPGADKGPSSDWQRKVAQTCPCLLLKCYLSVTRTLREGEVWLLFVPCASGVTLSSQTALPRTPSSYNGLNSSHFETGQPSS</sequence>
<keyword evidence="3" id="KW-1185">Reference proteome</keyword>
<proteinExistence type="predicted"/>
<gene>
    <name evidence="2" type="ORF">WMY93_003194</name>
</gene>
<name>A0AAW0PXK3_9GOBI</name>
<dbReference type="EMBL" id="JBBPFD010000002">
    <property type="protein sequence ID" value="KAK7939868.1"/>
    <property type="molecule type" value="Genomic_DNA"/>
</dbReference>
<dbReference type="AlphaFoldDB" id="A0AAW0PXK3"/>
<dbReference type="Gene3D" id="3.30.60.20">
    <property type="match status" value="1"/>
</dbReference>
<dbReference type="Proteomes" id="UP001460270">
    <property type="component" value="Unassembled WGS sequence"/>
</dbReference>